<dbReference type="STRING" id="128403.WA1_00935"/>
<name>A0A139XGG2_9CYAN</name>
<dbReference type="RefSeq" id="WP_017742102.1">
    <property type="nucleotide sequence ID" value="NZ_KQ976354.1"/>
</dbReference>
<dbReference type="PANTHER" id="PTHR10098">
    <property type="entry name" value="RAPSYN-RELATED"/>
    <property type="match status" value="1"/>
</dbReference>
<dbReference type="InterPro" id="IPR024983">
    <property type="entry name" value="CHAT_dom"/>
</dbReference>
<dbReference type="EMBL" id="ANNX02000012">
    <property type="protein sequence ID" value="KYC43761.1"/>
    <property type="molecule type" value="Genomic_DNA"/>
</dbReference>
<dbReference type="OrthoDB" id="443153at2"/>
<dbReference type="PANTHER" id="PTHR10098:SF108">
    <property type="entry name" value="TETRATRICOPEPTIDE REPEAT PROTEIN 28"/>
    <property type="match status" value="1"/>
</dbReference>
<proteinExistence type="predicted"/>
<dbReference type="Pfam" id="PF12770">
    <property type="entry name" value="CHAT"/>
    <property type="match status" value="1"/>
</dbReference>
<accession>A0A139XGG2</accession>
<protein>
    <recommendedName>
        <fullName evidence="1">CHAT domain-containing protein</fullName>
    </recommendedName>
</protein>
<evidence type="ECO:0000313" key="2">
    <source>
        <dbReference type="EMBL" id="KYC43761.1"/>
    </source>
</evidence>
<sequence length="166" mass="17896">MFQTQPITGDRATKAVVTKQMAQANYIHLATHGLLENLGEPGIPGAVALAPDGQDDGLLSADEVLKMKLSAELVVLSACDTGRGRITGDGVIGLPRAFISAGTPSIVVSLWRVSDESTAFFMPEFYRQLKLHKDNAIALRQAMLTTMKKYPHPSDWSAFLLIGEAD</sequence>
<reference evidence="2 3" key="1">
    <citation type="journal article" date="2013" name="Genome Biol. Evol.">
        <title>Genomes of Stigonematalean cyanobacteria (subsection V) and the evolution of oxygenic photosynthesis from prokaryotes to plastids.</title>
        <authorList>
            <person name="Dagan T."/>
            <person name="Roettger M."/>
            <person name="Stucken K."/>
            <person name="Landan G."/>
            <person name="Koch R."/>
            <person name="Major P."/>
            <person name="Gould S.B."/>
            <person name="Goremykin V.V."/>
            <person name="Rippka R."/>
            <person name="Tandeau de Marsac N."/>
            <person name="Gugger M."/>
            <person name="Lockhart P.J."/>
            <person name="Allen J.F."/>
            <person name="Brune I."/>
            <person name="Maus I."/>
            <person name="Puhler A."/>
            <person name="Martin W.F."/>
        </authorList>
    </citation>
    <scope>NUCLEOTIDE SEQUENCE [LARGE SCALE GENOMIC DNA]</scope>
    <source>
        <strain evidence="2 3">PCC 7110</strain>
    </source>
</reference>
<feature type="domain" description="CHAT" evidence="1">
    <location>
        <begin position="5"/>
        <end position="164"/>
    </location>
</feature>
<gene>
    <name evidence="2" type="ORF">WA1_00935</name>
</gene>
<dbReference type="Proteomes" id="UP000076925">
    <property type="component" value="Unassembled WGS sequence"/>
</dbReference>
<keyword evidence="3" id="KW-1185">Reference proteome</keyword>
<comment type="caution">
    <text evidence="2">The sequence shown here is derived from an EMBL/GenBank/DDBJ whole genome shotgun (WGS) entry which is preliminary data.</text>
</comment>
<evidence type="ECO:0000259" key="1">
    <source>
        <dbReference type="Pfam" id="PF12770"/>
    </source>
</evidence>
<organism evidence="2 3">
    <name type="scientific">Scytonema hofmannii PCC 7110</name>
    <dbReference type="NCBI Taxonomy" id="128403"/>
    <lineage>
        <taxon>Bacteria</taxon>
        <taxon>Bacillati</taxon>
        <taxon>Cyanobacteriota</taxon>
        <taxon>Cyanophyceae</taxon>
        <taxon>Nostocales</taxon>
        <taxon>Scytonemataceae</taxon>
        <taxon>Scytonema</taxon>
    </lineage>
</organism>
<evidence type="ECO:0000313" key="3">
    <source>
        <dbReference type="Proteomes" id="UP000076925"/>
    </source>
</evidence>
<dbReference type="AlphaFoldDB" id="A0A139XGG2"/>